<dbReference type="EMBL" id="NQWI01000072">
    <property type="protein sequence ID" value="PDW02347.1"/>
    <property type="molecule type" value="Genomic_DNA"/>
</dbReference>
<evidence type="ECO:0000313" key="2">
    <source>
        <dbReference type="EMBL" id="PDW02347.1"/>
    </source>
</evidence>
<comment type="caution">
    <text evidence="2">The sequence shown here is derived from an EMBL/GenBank/DDBJ whole genome shotgun (WGS) entry which is preliminary data.</text>
</comment>
<sequence>MACFALQINGRPLAQHEPLVEGTLVEFAGVPPKGAALHLCVAGVPLEPFLRPTDACWYWRWQVPHAAGHYAVQVLATWPNRASEQVQVQLEVLPRKLAETQYALLLADLQAVGPALLFALQGATLGGRLERAMDAPPPTPAEQLQSLFGAELAQLEAAILRLARRPPELQRAPPRLVAPGELRDFSLLHQAQASPASLEALPEAQAVPSYVSYETQLLRRLLEALWQRLAQLEQQVAAQPALLSQVQQARTRLVRLRDQPFLAGVPPLANDRGASQRLRYDPEYRVVYRYWRRLRERPLLTWDAATLQLPLASLPRLYERWCLLRVALSLLALPGWQVEQQTLLHAHGEAWCLGLPEDRPLLRLRHPDGSVYLLRYQVRYTPTSSPFCSLDRHSRIPDIVVERWPTDGPGSLLVLDAKYRLDAAGGLPEAALADAYSYLGALGRPEGSRACLGVALLYPGRGAALCYASGVAALPLLPGEGLEGLREWLCQFW</sequence>
<name>A0A2A6RH03_9CHLR</name>
<organism evidence="2 3">
    <name type="scientific">Candidatus Viridilinea mediisalina</name>
    <dbReference type="NCBI Taxonomy" id="2024553"/>
    <lineage>
        <taxon>Bacteria</taxon>
        <taxon>Bacillati</taxon>
        <taxon>Chloroflexota</taxon>
        <taxon>Chloroflexia</taxon>
        <taxon>Chloroflexales</taxon>
        <taxon>Chloroflexineae</taxon>
        <taxon>Oscillochloridaceae</taxon>
        <taxon>Candidatus Viridilinea</taxon>
    </lineage>
</organism>
<proteinExistence type="predicted"/>
<dbReference type="InterPro" id="IPR018633">
    <property type="entry name" value="DUF2357"/>
</dbReference>
<dbReference type="RefSeq" id="WP_097644808.1">
    <property type="nucleotide sequence ID" value="NZ_NQWI01000072.1"/>
</dbReference>
<feature type="domain" description="DUF2357" evidence="1">
    <location>
        <begin position="83"/>
        <end position="291"/>
    </location>
</feature>
<evidence type="ECO:0000259" key="1">
    <source>
        <dbReference type="Pfam" id="PF09823"/>
    </source>
</evidence>
<dbReference type="AlphaFoldDB" id="A0A2A6RH03"/>
<dbReference type="OrthoDB" id="32195at2"/>
<gene>
    <name evidence="2" type="ORF">CJ255_14440</name>
</gene>
<accession>A0A2A6RH03</accession>
<keyword evidence="3" id="KW-1185">Reference proteome</keyword>
<protein>
    <recommendedName>
        <fullName evidence="1">DUF2357 domain-containing protein</fullName>
    </recommendedName>
</protein>
<evidence type="ECO:0000313" key="3">
    <source>
        <dbReference type="Proteomes" id="UP000220527"/>
    </source>
</evidence>
<dbReference type="Proteomes" id="UP000220527">
    <property type="component" value="Unassembled WGS sequence"/>
</dbReference>
<dbReference type="Pfam" id="PF09823">
    <property type="entry name" value="DUF2357"/>
    <property type="match status" value="1"/>
</dbReference>
<dbReference type="Pfam" id="PF04411">
    <property type="entry name" value="PDDEXK_7"/>
    <property type="match status" value="1"/>
</dbReference>
<reference evidence="3" key="1">
    <citation type="submission" date="2017-08" db="EMBL/GenBank/DDBJ databases">
        <authorList>
            <person name="Grouzdev D.S."/>
            <person name="Gaisin V.A."/>
            <person name="Rysina M.S."/>
            <person name="Gorlenko V.M."/>
        </authorList>
    </citation>
    <scope>NUCLEOTIDE SEQUENCE [LARGE SCALE GENOMIC DNA]</scope>
    <source>
        <strain evidence="3">Kir15-3F</strain>
    </source>
</reference>
<dbReference type="InterPro" id="IPR007505">
    <property type="entry name" value="PDDEXK_7"/>
</dbReference>